<evidence type="ECO:0000313" key="3">
    <source>
        <dbReference type="Proteomes" id="UP000284842"/>
    </source>
</evidence>
<accession>A0A409W8T7</accession>
<gene>
    <name evidence="2" type="ORF">CVT24_003021</name>
</gene>
<dbReference type="OrthoDB" id="3364132at2759"/>
<organism evidence="2 3">
    <name type="scientific">Panaeolus cyanescens</name>
    <dbReference type="NCBI Taxonomy" id="181874"/>
    <lineage>
        <taxon>Eukaryota</taxon>
        <taxon>Fungi</taxon>
        <taxon>Dikarya</taxon>
        <taxon>Basidiomycota</taxon>
        <taxon>Agaricomycotina</taxon>
        <taxon>Agaricomycetes</taxon>
        <taxon>Agaricomycetidae</taxon>
        <taxon>Agaricales</taxon>
        <taxon>Agaricineae</taxon>
        <taxon>Galeropsidaceae</taxon>
        <taxon>Panaeolus</taxon>
    </lineage>
</organism>
<dbReference type="STRING" id="181874.A0A409W8T7"/>
<keyword evidence="3" id="KW-1185">Reference proteome</keyword>
<name>A0A409W8T7_9AGAR</name>
<sequence length="324" mass="35962">MPLRVGGIEAWITLDNKLELDQYDVEVDEANRTVTCWISGEPGQTFALRWCPIPGTPASVQDMSGFAMMDGYELGGRVIRARTYAPAMFSRIATSPTSCLPLTFSTLPHTAGIGADWKTLGTISLDVHVVQVGEENQLHRGYSSYYRRDEGSPLSSATPFSSTEVTSIAKVATFIFKYRSLDVLRYHNVVPLTPPTTPPWMSEYHSEPESPLPDSPSDILPEVLIGKKRRASTVADLDSDSDDSVFRWPKRNHDFVPPPPDSPTGSDGGFEEASRDWVAKFRARRMLPLPSRLPPLYNQHHHGLGLGLGGQDSNNRHQAKRLKF</sequence>
<comment type="caution">
    <text evidence="2">The sequence shown here is derived from an EMBL/GenBank/DDBJ whole genome shotgun (WGS) entry which is preliminary data.</text>
</comment>
<feature type="region of interest" description="Disordered" evidence="1">
    <location>
        <begin position="248"/>
        <end position="271"/>
    </location>
</feature>
<proteinExistence type="predicted"/>
<protein>
    <submittedName>
        <fullName evidence="2">Uncharacterized protein</fullName>
    </submittedName>
</protein>
<feature type="region of interest" description="Disordered" evidence="1">
    <location>
        <begin position="304"/>
        <end position="324"/>
    </location>
</feature>
<dbReference type="AlphaFoldDB" id="A0A409W8T7"/>
<dbReference type="EMBL" id="NHTK01005716">
    <property type="protein sequence ID" value="PPQ74911.1"/>
    <property type="molecule type" value="Genomic_DNA"/>
</dbReference>
<evidence type="ECO:0000256" key="1">
    <source>
        <dbReference type="SAM" id="MobiDB-lite"/>
    </source>
</evidence>
<dbReference type="Proteomes" id="UP000284842">
    <property type="component" value="Unassembled WGS sequence"/>
</dbReference>
<reference evidence="2 3" key="1">
    <citation type="journal article" date="2018" name="Evol. Lett.">
        <title>Horizontal gene cluster transfer increased hallucinogenic mushroom diversity.</title>
        <authorList>
            <person name="Reynolds H.T."/>
            <person name="Vijayakumar V."/>
            <person name="Gluck-Thaler E."/>
            <person name="Korotkin H.B."/>
            <person name="Matheny P.B."/>
            <person name="Slot J.C."/>
        </authorList>
    </citation>
    <scope>NUCLEOTIDE SEQUENCE [LARGE SCALE GENOMIC DNA]</scope>
    <source>
        <strain evidence="2 3">2629</strain>
    </source>
</reference>
<dbReference type="InParanoid" id="A0A409W8T7"/>
<evidence type="ECO:0000313" key="2">
    <source>
        <dbReference type="EMBL" id="PPQ74911.1"/>
    </source>
</evidence>